<keyword evidence="4 10" id="KW-0812">Transmembrane</keyword>
<keyword evidence="7 10" id="KW-0472">Membrane</keyword>
<feature type="transmembrane region" description="Helical" evidence="10">
    <location>
        <begin position="6"/>
        <end position="23"/>
    </location>
</feature>
<dbReference type="GO" id="GO:0004984">
    <property type="term" value="F:olfactory receptor activity"/>
    <property type="evidence" value="ECO:0007669"/>
    <property type="project" value="InterPro"/>
</dbReference>
<dbReference type="OrthoDB" id="6614360at2759"/>
<evidence type="ECO:0000256" key="3">
    <source>
        <dbReference type="ARBA" id="ARBA00022606"/>
    </source>
</evidence>
<dbReference type="PANTHER" id="PTHR21137:SF35">
    <property type="entry name" value="ODORANT RECEPTOR 19A-RELATED"/>
    <property type="match status" value="1"/>
</dbReference>
<name>R9PSP4_DENPD</name>
<accession>R9PSP4</accession>
<keyword evidence="8 11" id="KW-0675">Receptor</keyword>
<organism evidence="11">
    <name type="scientific">Dendroctonus ponderosae</name>
    <name type="common">Mountain pine beetle</name>
    <dbReference type="NCBI Taxonomy" id="77166"/>
    <lineage>
        <taxon>Eukaryota</taxon>
        <taxon>Metazoa</taxon>
        <taxon>Ecdysozoa</taxon>
        <taxon>Arthropoda</taxon>
        <taxon>Hexapoda</taxon>
        <taxon>Insecta</taxon>
        <taxon>Pterygota</taxon>
        <taxon>Neoptera</taxon>
        <taxon>Endopterygota</taxon>
        <taxon>Coleoptera</taxon>
        <taxon>Polyphaga</taxon>
        <taxon>Cucujiformia</taxon>
        <taxon>Curculionidae</taxon>
        <taxon>Scolytinae</taxon>
        <taxon>Dendroctonus</taxon>
    </lineage>
</organism>
<dbReference type="EMBL" id="GABX01000008">
    <property type="protein sequence ID" value="JAA74511.1"/>
    <property type="molecule type" value="mRNA"/>
</dbReference>
<evidence type="ECO:0000256" key="9">
    <source>
        <dbReference type="ARBA" id="ARBA00023224"/>
    </source>
</evidence>
<keyword evidence="3" id="KW-0716">Sensory transduction</keyword>
<evidence type="ECO:0000256" key="10">
    <source>
        <dbReference type="SAM" id="Phobius"/>
    </source>
</evidence>
<dbReference type="Pfam" id="PF02949">
    <property type="entry name" value="7tm_6"/>
    <property type="match status" value="1"/>
</dbReference>
<feature type="non-terminal residue" evidence="11">
    <location>
        <position position="1"/>
    </location>
</feature>
<keyword evidence="2" id="KW-1003">Cell membrane</keyword>
<feature type="transmembrane region" description="Helical" evidence="10">
    <location>
        <begin position="67"/>
        <end position="86"/>
    </location>
</feature>
<keyword evidence="6 10" id="KW-1133">Transmembrane helix</keyword>
<keyword evidence="5" id="KW-0552">Olfaction</keyword>
<evidence type="ECO:0000256" key="7">
    <source>
        <dbReference type="ARBA" id="ARBA00023136"/>
    </source>
</evidence>
<evidence type="ECO:0000256" key="6">
    <source>
        <dbReference type="ARBA" id="ARBA00022989"/>
    </source>
</evidence>
<evidence type="ECO:0000256" key="8">
    <source>
        <dbReference type="ARBA" id="ARBA00023170"/>
    </source>
</evidence>
<evidence type="ECO:0000256" key="2">
    <source>
        <dbReference type="ARBA" id="ARBA00022475"/>
    </source>
</evidence>
<evidence type="ECO:0000313" key="11">
    <source>
        <dbReference type="EMBL" id="JAA74511.1"/>
    </source>
</evidence>
<dbReference type="PANTHER" id="PTHR21137">
    <property type="entry name" value="ODORANT RECEPTOR"/>
    <property type="match status" value="1"/>
</dbReference>
<dbReference type="AlphaFoldDB" id="R9PSP4"/>
<sequence length="100" mass="11589">LKEYSIHPMLHLIGYAMAVFLVCQNGQKIRDQTYDIQDAVYKARWYDNITSTTKDSQLIMLRCQKPLCMDAIPFGIFNFSLLLVIIKTSYSYLTLINKTS</sequence>
<comment type="subcellular location">
    <subcellularLocation>
        <location evidence="1">Cell membrane</location>
        <topology evidence="1">Multi-pass membrane protein</topology>
    </subcellularLocation>
</comment>
<evidence type="ECO:0000256" key="5">
    <source>
        <dbReference type="ARBA" id="ARBA00022725"/>
    </source>
</evidence>
<protein>
    <submittedName>
        <fullName evidence="11">Odorant receptor onOr21</fullName>
    </submittedName>
</protein>
<dbReference type="InterPro" id="IPR004117">
    <property type="entry name" value="7tm6_olfct_rcpt"/>
</dbReference>
<evidence type="ECO:0000256" key="1">
    <source>
        <dbReference type="ARBA" id="ARBA00004651"/>
    </source>
</evidence>
<reference evidence="11" key="1">
    <citation type="journal article" date="2013" name="BMC Genomics">
        <title>Antennal transcriptome analysis of the chemosensory gene families in the tree killing bark beetles, Ips typographus and Dendroctonus ponderosae (Coleoptera: Curculionidae: Scolytinae).</title>
        <authorList>
            <person name="Andersson M.N."/>
            <person name="Grosse-Wilde E."/>
            <person name="Keeling C.I."/>
            <person name="Bengtsson J.M."/>
            <person name="Yuen M.M."/>
            <person name="Li M."/>
            <person name="Hillbur Y."/>
            <person name="Bohlmann J."/>
            <person name="Hansson B.S."/>
            <person name="Schlyter F."/>
        </authorList>
    </citation>
    <scope>NUCLEOTIDE SEQUENCE</scope>
</reference>
<proteinExistence type="evidence at transcript level"/>
<evidence type="ECO:0000256" key="4">
    <source>
        <dbReference type="ARBA" id="ARBA00022692"/>
    </source>
</evidence>
<dbReference type="GO" id="GO:0005886">
    <property type="term" value="C:plasma membrane"/>
    <property type="evidence" value="ECO:0007669"/>
    <property type="project" value="UniProtKB-SubCell"/>
</dbReference>
<dbReference type="GO" id="GO:0007165">
    <property type="term" value="P:signal transduction"/>
    <property type="evidence" value="ECO:0007669"/>
    <property type="project" value="UniProtKB-KW"/>
</dbReference>
<dbReference type="GO" id="GO:0005549">
    <property type="term" value="F:odorant binding"/>
    <property type="evidence" value="ECO:0007669"/>
    <property type="project" value="InterPro"/>
</dbReference>
<keyword evidence="9" id="KW-0807">Transducer</keyword>